<sequence length="209" mass="23932">MKFLAKVQQGIVMKAICMGVLVDKRKNNKLALREIAILHLLRHPFIINIMGAYANVLQMFVVMEYFSSDSLFDVLFDKKVKKSQIILRDIKPNNILVNREINAKLYDLGLASTKSIDRSLQSTQKGNIRGTYLFLAPEILLNNNDATTNSDICSFACTLVELFSEESVWNIKDFNDGYLCAFLKQCFNYTPNMRPSFDDLINVFEKIII</sequence>
<name>A0A232EPY7_9HYME</name>
<evidence type="ECO:0000256" key="1">
    <source>
        <dbReference type="ARBA" id="ARBA00022679"/>
    </source>
</evidence>
<protein>
    <recommendedName>
        <fullName evidence="5">Protein kinase domain-containing protein</fullName>
    </recommendedName>
</protein>
<dbReference type="SUPFAM" id="SSF56112">
    <property type="entry name" value="Protein kinase-like (PK-like)"/>
    <property type="match status" value="1"/>
</dbReference>
<keyword evidence="3" id="KW-0418">Kinase</keyword>
<dbReference type="SMART" id="SM00220">
    <property type="entry name" value="S_TKc"/>
    <property type="match status" value="1"/>
</dbReference>
<dbReference type="PANTHER" id="PTHR44329">
    <property type="entry name" value="SERINE/THREONINE-PROTEIN KINASE TNNI3K-RELATED"/>
    <property type="match status" value="1"/>
</dbReference>
<dbReference type="InterPro" id="IPR000719">
    <property type="entry name" value="Prot_kinase_dom"/>
</dbReference>
<dbReference type="EMBL" id="NNAY01002897">
    <property type="protein sequence ID" value="OXU20366.1"/>
    <property type="molecule type" value="Genomic_DNA"/>
</dbReference>
<proteinExistence type="predicted"/>
<dbReference type="Proteomes" id="UP000215335">
    <property type="component" value="Unassembled WGS sequence"/>
</dbReference>
<dbReference type="PANTHER" id="PTHR44329:SF288">
    <property type="entry name" value="MITOGEN-ACTIVATED PROTEIN KINASE KINASE KINASE 20"/>
    <property type="match status" value="1"/>
</dbReference>
<keyword evidence="4" id="KW-0067">ATP-binding</keyword>
<keyword evidence="1" id="KW-0808">Transferase</keyword>
<evidence type="ECO:0000313" key="6">
    <source>
        <dbReference type="EMBL" id="OXU20366.1"/>
    </source>
</evidence>
<keyword evidence="2" id="KW-0547">Nucleotide-binding</keyword>
<dbReference type="Gene3D" id="1.10.510.10">
    <property type="entry name" value="Transferase(Phosphotransferase) domain 1"/>
    <property type="match status" value="2"/>
</dbReference>
<evidence type="ECO:0000259" key="5">
    <source>
        <dbReference type="PROSITE" id="PS50011"/>
    </source>
</evidence>
<dbReference type="GO" id="GO:0004674">
    <property type="term" value="F:protein serine/threonine kinase activity"/>
    <property type="evidence" value="ECO:0007669"/>
    <property type="project" value="TreeGrafter"/>
</dbReference>
<dbReference type="CDD" id="cd00180">
    <property type="entry name" value="PKc"/>
    <property type="match status" value="1"/>
</dbReference>
<organism evidence="6 7">
    <name type="scientific">Trichomalopsis sarcophagae</name>
    <dbReference type="NCBI Taxonomy" id="543379"/>
    <lineage>
        <taxon>Eukaryota</taxon>
        <taxon>Metazoa</taxon>
        <taxon>Ecdysozoa</taxon>
        <taxon>Arthropoda</taxon>
        <taxon>Hexapoda</taxon>
        <taxon>Insecta</taxon>
        <taxon>Pterygota</taxon>
        <taxon>Neoptera</taxon>
        <taxon>Endopterygota</taxon>
        <taxon>Hymenoptera</taxon>
        <taxon>Apocrita</taxon>
        <taxon>Proctotrupomorpha</taxon>
        <taxon>Chalcidoidea</taxon>
        <taxon>Pteromalidae</taxon>
        <taxon>Pteromalinae</taxon>
        <taxon>Trichomalopsis</taxon>
    </lineage>
</organism>
<evidence type="ECO:0000256" key="4">
    <source>
        <dbReference type="ARBA" id="ARBA00022840"/>
    </source>
</evidence>
<dbReference type="Pfam" id="PF00069">
    <property type="entry name" value="Pkinase"/>
    <property type="match status" value="2"/>
</dbReference>
<evidence type="ECO:0000256" key="3">
    <source>
        <dbReference type="ARBA" id="ARBA00022777"/>
    </source>
</evidence>
<dbReference type="PROSITE" id="PS50011">
    <property type="entry name" value="PROTEIN_KINASE_DOM"/>
    <property type="match status" value="1"/>
</dbReference>
<comment type="caution">
    <text evidence="6">The sequence shown here is derived from an EMBL/GenBank/DDBJ whole genome shotgun (WGS) entry which is preliminary data.</text>
</comment>
<accession>A0A232EPY7</accession>
<dbReference type="AlphaFoldDB" id="A0A232EPY7"/>
<feature type="domain" description="Protein kinase" evidence="5">
    <location>
        <begin position="1"/>
        <end position="209"/>
    </location>
</feature>
<dbReference type="STRING" id="543379.A0A232EPY7"/>
<keyword evidence="7" id="KW-1185">Reference proteome</keyword>
<dbReference type="InterPro" id="IPR051681">
    <property type="entry name" value="Ser/Thr_Kinases-Pseudokinases"/>
</dbReference>
<dbReference type="GO" id="GO:0005524">
    <property type="term" value="F:ATP binding"/>
    <property type="evidence" value="ECO:0007669"/>
    <property type="project" value="UniProtKB-KW"/>
</dbReference>
<evidence type="ECO:0000313" key="7">
    <source>
        <dbReference type="Proteomes" id="UP000215335"/>
    </source>
</evidence>
<dbReference type="InterPro" id="IPR011009">
    <property type="entry name" value="Kinase-like_dom_sf"/>
</dbReference>
<reference evidence="6 7" key="1">
    <citation type="journal article" date="2017" name="Curr. Biol.">
        <title>The Evolution of Venom by Co-option of Single-Copy Genes.</title>
        <authorList>
            <person name="Martinson E.O."/>
            <person name="Mrinalini"/>
            <person name="Kelkar Y.D."/>
            <person name="Chang C.H."/>
            <person name="Werren J.H."/>
        </authorList>
    </citation>
    <scope>NUCLEOTIDE SEQUENCE [LARGE SCALE GENOMIC DNA]</scope>
    <source>
        <strain evidence="6 7">Alberta</strain>
        <tissue evidence="6">Whole body</tissue>
    </source>
</reference>
<evidence type="ECO:0000256" key="2">
    <source>
        <dbReference type="ARBA" id="ARBA00022741"/>
    </source>
</evidence>
<gene>
    <name evidence="6" type="ORF">TSAR_001394</name>
</gene>
<dbReference type="OrthoDB" id="7700243at2759"/>